<sequence length="589" mass="63564">MDAGPQTRNAERVIHDNGSGDEARPMLPQLRLDDLLAELQARLEAARGTRDRIHALLEAVVSIGSELDLETVLHRIVEAATTLVDARYGALGVIGEEGERLVEFITVGVPDRQIEEIGHWPHGHGILGLLIKEPHALRLTDLTRHPESYGFPPGHPAMRTFLGVPIRVRDEVFGNLYLTEKTGGAQFDEEDESVVVALATAAGVAIENARLYEETRRRERWLEASAEISTALLSGTDPHEVTALVARRAREIADADLATVWLTDELGGELRMEAAAGAHGDGLRGLRVPLDDGTAEQVPARVFRTGATLRLEECGAAPWSIELPAELRDGAVLAVPLGHGASARGVLVLLNAPLSQAFDTAAQRLLEAFAGQAAVALELAGRRRDAERLALLEDRDRIARDLHDTVIQRLFATAMTLMSVVKITQRRDVAVRVQRAVDDLDDTIRQIRSTIFALQTPPDEESLRSRLHAVVDAATANLGFAPSVRLDGLLDTAVSESVGEHLLAVAREALSNVARHARATEAKVTVEVGDDDVVLEVEDDGVGIPEGGRRSGLRNMAERAEGLGGSFQTLARPGGGTRLVWRAPLDAAD</sequence>
<reference evidence="8" key="1">
    <citation type="journal article" date="2019" name="Int. J. Syst. Evol. Microbiol.">
        <title>The Global Catalogue of Microorganisms (GCM) 10K type strain sequencing project: providing services to taxonomists for standard genome sequencing and annotation.</title>
        <authorList>
            <consortium name="The Broad Institute Genomics Platform"/>
            <consortium name="The Broad Institute Genome Sequencing Center for Infectious Disease"/>
            <person name="Wu L."/>
            <person name="Ma J."/>
        </authorList>
    </citation>
    <scope>NUCLEOTIDE SEQUENCE [LARGE SCALE GENOMIC DNA]</scope>
    <source>
        <strain evidence="8">JCM 17316</strain>
    </source>
</reference>
<keyword evidence="3" id="KW-0902">Two-component regulatory system</keyword>
<dbReference type="Pfam" id="PF07730">
    <property type="entry name" value="HisKA_3"/>
    <property type="match status" value="1"/>
</dbReference>
<protein>
    <submittedName>
        <fullName evidence="7">Two-component system sensor histidine kinase</fullName>
    </submittedName>
</protein>
<keyword evidence="8" id="KW-1185">Reference proteome</keyword>
<dbReference type="CDD" id="cd16917">
    <property type="entry name" value="HATPase_UhpB-NarQ-NarX-like"/>
    <property type="match status" value="1"/>
</dbReference>
<dbReference type="InterPro" id="IPR029016">
    <property type="entry name" value="GAF-like_dom_sf"/>
</dbReference>
<dbReference type="SUPFAM" id="SSF55874">
    <property type="entry name" value="ATPase domain of HSP90 chaperone/DNA topoisomerase II/histidine kinase"/>
    <property type="match status" value="1"/>
</dbReference>
<dbReference type="PANTHER" id="PTHR24421">
    <property type="entry name" value="NITRATE/NITRITE SENSOR PROTEIN NARX-RELATED"/>
    <property type="match status" value="1"/>
</dbReference>
<name>A0ABP7Z4S6_9ACTN</name>
<dbReference type="Proteomes" id="UP001500266">
    <property type="component" value="Unassembled WGS sequence"/>
</dbReference>
<comment type="caution">
    <text evidence="7">The sequence shown here is derived from an EMBL/GenBank/DDBJ whole genome shotgun (WGS) entry which is preliminary data.</text>
</comment>
<dbReference type="EMBL" id="BAABDO010000066">
    <property type="protein sequence ID" value="GAA4147343.1"/>
    <property type="molecule type" value="Genomic_DNA"/>
</dbReference>
<dbReference type="SMART" id="SM00387">
    <property type="entry name" value="HATPase_c"/>
    <property type="match status" value="1"/>
</dbReference>
<feature type="region of interest" description="Disordered" evidence="4">
    <location>
        <begin position="1"/>
        <end position="24"/>
    </location>
</feature>
<dbReference type="InterPro" id="IPR050482">
    <property type="entry name" value="Sensor_HK_TwoCompSys"/>
</dbReference>
<dbReference type="Gene3D" id="1.20.5.1930">
    <property type="match status" value="1"/>
</dbReference>
<evidence type="ECO:0000259" key="5">
    <source>
        <dbReference type="SMART" id="SM00065"/>
    </source>
</evidence>
<keyword evidence="1" id="KW-0808">Transferase</keyword>
<evidence type="ECO:0000313" key="7">
    <source>
        <dbReference type="EMBL" id="GAA4147343.1"/>
    </source>
</evidence>
<organism evidence="7 8">
    <name type="scientific">Actinomadura keratinilytica</name>
    <dbReference type="NCBI Taxonomy" id="547461"/>
    <lineage>
        <taxon>Bacteria</taxon>
        <taxon>Bacillati</taxon>
        <taxon>Actinomycetota</taxon>
        <taxon>Actinomycetes</taxon>
        <taxon>Streptosporangiales</taxon>
        <taxon>Thermomonosporaceae</taxon>
        <taxon>Actinomadura</taxon>
    </lineage>
</organism>
<evidence type="ECO:0000256" key="4">
    <source>
        <dbReference type="SAM" id="MobiDB-lite"/>
    </source>
</evidence>
<dbReference type="SMART" id="SM00065">
    <property type="entry name" value="GAF"/>
    <property type="match status" value="2"/>
</dbReference>
<gene>
    <name evidence="7" type="ORF">GCM10022416_40680</name>
</gene>
<accession>A0ABP7Z4S6</accession>
<dbReference type="Gene3D" id="3.30.450.40">
    <property type="match status" value="2"/>
</dbReference>
<dbReference type="InterPro" id="IPR036890">
    <property type="entry name" value="HATPase_C_sf"/>
</dbReference>
<keyword evidence="2 7" id="KW-0418">Kinase</keyword>
<dbReference type="PANTHER" id="PTHR24421:SF56">
    <property type="entry name" value="OXYGEN SENSOR HISTIDINE KINASE RESPONSE REGULATOR DOST"/>
    <property type="match status" value="1"/>
</dbReference>
<evidence type="ECO:0000256" key="2">
    <source>
        <dbReference type="ARBA" id="ARBA00022777"/>
    </source>
</evidence>
<evidence type="ECO:0000256" key="3">
    <source>
        <dbReference type="ARBA" id="ARBA00023012"/>
    </source>
</evidence>
<dbReference type="GO" id="GO:0016301">
    <property type="term" value="F:kinase activity"/>
    <property type="evidence" value="ECO:0007669"/>
    <property type="project" value="UniProtKB-KW"/>
</dbReference>
<proteinExistence type="predicted"/>
<dbReference type="InterPro" id="IPR003018">
    <property type="entry name" value="GAF"/>
</dbReference>
<dbReference type="Pfam" id="PF02518">
    <property type="entry name" value="HATPase_c"/>
    <property type="match status" value="1"/>
</dbReference>
<dbReference type="Gene3D" id="3.30.565.10">
    <property type="entry name" value="Histidine kinase-like ATPase, C-terminal domain"/>
    <property type="match status" value="1"/>
</dbReference>
<dbReference type="InterPro" id="IPR003594">
    <property type="entry name" value="HATPase_dom"/>
</dbReference>
<evidence type="ECO:0000256" key="1">
    <source>
        <dbReference type="ARBA" id="ARBA00022679"/>
    </source>
</evidence>
<dbReference type="Pfam" id="PF13185">
    <property type="entry name" value="GAF_2"/>
    <property type="match status" value="2"/>
</dbReference>
<evidence type="ECO:0000313" key="8">
    <source>
        <dbReference type="Proteomes" id="UP001500266"/>
    </source>
</evidence>
<feature type="domain" description="GAF" evidence="5">
    <location>
        <begin position="237"/>
        <end position="387"/>
    </location>
</feature>
<evidence type="ECO:0000259" key="6">
    <source>
        <dbReference type="SMART" id="SM00387"/>
    </source>
</evidence>
<dbReference type="RefSeq" id="WP_345023058.1">
    <property type="nucleotide sequence ID" value="NZ_BAABDO010000066.1"/>
</dbReference>
<feature type="domain" description="GAF" evidence="5">
    <location>
        <begin position="68"/>
        <end position="216"/>
    </location>
</feature>
<feature type="domain" description="Histidine kinase/HSP90-like ATPase" evidence="6">
    <location>
        <begin position="497"/>
        <end position="587"/>
    </location>
</feature>
<dbReference type="InterPro" id="IPR011712">
    <property type="entry name" value="Sig_transdc_His_kin_sub3_dim/P"/>
</dbReference>
<dbReference type="SUPFAM" id="SSF55781">
    <property type="entry name" value="GAF domain-like"/>
    <property type="match status" value="2"/>
</dbReference>